<organism evidence="2 3">
    <name type="scientific">Calidifontibacillus erzurumensis</name>
    <dbReference type="NCBI Taxonomy" id="2741433"/>
    <lineage>
        <taxon>Bacteria</taxon>
        <taxon>Bacillati</taxon>
        <taxon>Bacillota</taxon>
        <taxon>Bacilli</taxon>
        <taxon>Bacillales</taxon>
        <taxon>Bacillaceae</taxon>
        <taxon>Calidifontibacillus/Schinkia group</taxon>
        <taxon>Calidifontibacillus</taxon>
    </lineage>
</organism>
<dbReference type="EMBL" id="JABTTE010000027">
    <property type="protein sequence ID" value="NSL53057.1"/>
    <property type="molecule type" value="Genomic_DNA"/>
</dbReference>
<dbReference type="AlphaFoldDB" id="A0A8J8GG70"/>
<keyword evidence="3" id="KW-1185">Reference proteome</keyword>
<evidence type="ECO:0000313" key="2">
    <source>
        <dbReference type="EMBL" id="NSL53057.1"/>
    </source>
</evidence>
<dbReference type="Proteomes" id="UP000625804">
    <property type="component" value="Unassembled WGS sequence"/>
</dbReference>
<keyword evidence="1" id="KW-0175">Coiled coil</keyword>
<dbReference type="Pfam" id="PF10737">
    <property type="entry name" value="GerPC"/>
    <property type="match status" value="1"/>
</dbReference>
<evidence type="ECO:0000313" key="3">
    <source>
        <dbReference type="Proteomes" id="UP000625804"/>
    </source>
</evidence>
<evidence type="ECO:0000256" key="1">
    <source>
        <dbReference type="SAM" id="Coils"/>
    </source>
</evidence>
<reference evidence="2" key="1">
    <citation type="submission" date="2020-06" db="EMBL/GenBank/DDBJ databases">
        <title>A novel thermopfilic bacterium from Erzurum, Turkey.</title>
        <authorList>
            <person name="Adiguzel A."/>
            <person name="Ay H."/>
            <person name="Baltaci M.O."/>
        </authorList>
    </citation>
    <scope>NUCLEOTIDE SEQUENCE</scope>
    <source>
        <strain evidence="2">P2</strain>
    </source>
</reference>
<protein>
    <submittedName>
        <fullName evidence="2">Spore gernimation protein GerPC</fullName>
    </submittedName>
</protein>
<accession>A0A8J8GG70</accession>
<feature type="coiled-coil region" evidence="1">
    <location>
        <begin position="18"/>
        <end position="45"/>
    </location>
</feature>
<dbReference type="InterPro" id="IPR019673">
    <property type="entry name" value="Spore_germination_GerPC"/>
</dbReference>
<comment type="caution">
    <text evidence="2">The sequence shown here is derived from an EMBL/GenBank/DDBJ whole genome shotgun (WGS) entry which is preliminary data.</text>
</comment>
<sequence>MNDYGHIFRYLHQVDSYLLKHQQLLNDLQEEVKSLQSKINQLQERQITHIDKIEYKFDQLKIERLEGTLNIGLTPQGLSDPETIENFAVGENLQGELPIMQQYPNFYTELKNEVRQYLNIECHQFIDECAHKYNKNISDKHRTFIIQDIERQLDGRLHYYINQMAHSMRDANIEEMHSFVLSKIKRDIQNAIDAFIQHMPTGGHDQ</sequence>
<proteinExistence type="predicted"/>
<dbReference type="RefSeq" id="WP_173732258.1">
    <property type="nucleotide sequence ID" value="NZ_JABTTE010000027.1"/>
</dbReference>
<name>A0A8J8GG70_9BACI</name>
<gene>
    <name evidence="2" type="ORF">HR057_15035</name>
</gene>